<dbReference type="PANTHER" id="PTHR43218">
    <property type="entry name" value="PHOSPHORIBOSYLTRANSFERASE-RELATED"/>
    <property type="match status" value="1"/>
</dbReference>
<dbReference type="CDD" id="cd06223">
    <property type="entry name" value="PRTases_typeI"/>
    <property type="match status" value="1"/>
</dbReference>
<dbReference type="NCBIfam" id="NF005592">
    <property type="entry name" value="PRK07322.1"/>
    <property type="match status" value="1"/>
</dbReference>
<gene>
    <name evidence="2" type="ORF">FYJ26_07685</name>
</gene>
<dbReference type="InterPro" id="IPR029057">
    <property type="entry name" value="PRTase-like"/>
</dbReference>
<name>A0A6N7VX49_9FIRM</name>
<dbReference type="EC" id="2.4.2.7" evidence="2"/>
<dbReference type="RefSeq" id="WP_154541230.1">
    <property type="nucleotide sequence ID" value="NZ_JAXDSU010000067.1"/>
</dbReference>
<evidence type="ECO:0000259" key="1">
    <source>
        <dbReference type="Pfam" id="PF00156"/>
    </source>
</evidence>
<comment type="caution">
    <text evidence="2">The sequence shown here is derived from an EMBL/GenBank/DDBJ whole genome shotgun (WGS) entry which is preliminary data.</text>
</comment>
<dbReference type="Pfam" id="PF00156">
    <property type="entry name" value="Pribosyltran"/>
    <property type="match status" value="1"/>
</dbReference>
<dbReference type="PANTHER" id="PTHR43218:SF1">
    <property type="entry name" value="PHOSPHORIBOSYLTRANSFERASE"/>
    <property type="match status" value="1"/>
</dbReference>
<sequence length="178" mass="19728">MEYYNLEVCGLKRRLPIIQISDNLKIASFVLLGDCELATKAAYELSKNLSCDIIVTAEAKGITLAHEIAKNLGMKDFIVARKSKKAYMNETIDVDVDSITTKNIQKLYLDKEDLDKIKGKRVALVDDVISTGKSLEALSNLVTKAGGKIVKKLSILAEGDASKRDDIVYLEKLPLFYV</sequence>
<reference evidence="2 3" key="1">
    <citation type="submission" date="2019-08" db="EMBL/GenBank/DDBJ databases">
        <title>In-depth cultivation of the pig gut microbiome towards novel bacterial diversity and tailored functional studies.</title>
        <authorList>
            <person name="Wylensek D."/>
            <person name="Hitch T.C.A."/>
            <person name="Clavel T."/>
        </authorList>
    </citation>
    <scope>NUCLEOTIDE SEQUENCE [LARGE SCALE GENOMIC DNA]</scope>
    <source>
        <strain evidence="2 3">WCA-380-WT-2B</strain>
    </source>
</reference>
<keyword evidence="2" id="KW-0328">Glycosyltransferase</keyword>
<dbReference type="SUPFAM" id="SSF53271">
    <property type="entry name" value="PRTase-like"/>
    <property type="match status" value="1"/>
</dbReference>
<dbReference type="EMBL" id="VULQ01000009">
    <property type="protein sequence ID" value="MSS78279.1"/>
    <property type="molecule type" value="Genomic_DNA"/>
</dbReference>
<dbReference type="AlphaFoldDB" id="A0A6N7VX49"/>
<keyword evidence="2" id="KW-0808">Transferase</keyword>
<evidence type="ECO:0000313" key="3">
    <source>
        <dbReference type="Proteomes" id="UP000441925"/>
    </source>
</evidence>
<dbReference type="InterPro" id="IPR000836">
    <property type="entry name" value="PRTase_dom"/>
</dbReference>
<keyword evidence="3" id="KW-1185">Reference proteome</keyword>
<feature type="domain" description="Phosphoribosyltransferase" evidence="1">
    <location>
        <begin position="39"/>
        <end position="167"/>
    </location>
</feature>
<dbReference type="GO" id="GO:0003999">
    <property type="term" value="F:adenine phosphoribosyltransferase activity"/>
    <property type="evidence" value="ECO:0007669"/>
    <property type="project" value="UniProtKB-EC"/>
</dbReference>
<protein>
    <submittedName>
        <fullName evidence="2">Adenine phosphoribosyltransferase</fullName>
        <ecNumber evidence="2">2.4.2.7</ecNumber>
    </submittedName>
</protein>
<dbReference type="Gene3D" id="3.40.50.2020">
    <property type="match status" value="1"/>
</dbReference>
<dbReference type="Proteomes" id="UP000441925">
    <property type="component" value="Unassembled WGS sequence"/>
</dbReference>
<proteinExistence type="predicted"/>
<accession>A0A6N7VX49</accession>
<organism evidence="2 3">
    <name type="scientific">Anaerococcus porci</name>
    <dbReference type="NCBI Taxonomy" id="2652269"/>
    <lineage>
        <taxon>Bacteria</taxon>
        <taxon>Bacillati</taxon>
        <taxon>Bacillota</taxon>
        <taxon>Tissierellia</taxon>
        <taxon>Tissierellales</taxon>
        <taxon>Peptoniphilaceae</taxon>
        <taxon>Anaerococcus</taxon>
    </lineage>
</organism>
<evidence type="ECO:0000313" key="2">
    <source>
        <dbReference type="EMBL" id="MSS78279.1"/>
    </source>
</evidence>